<dbReference type="Gene3D" id="1.10.287.130">
    <property type="match status" value="1"/>
</dbReference>
<feature type="transmembrane region" description="Helical" evidence="11">
    <location>
        <begin position="143"/>
        <end position="161"/>
    </location>
</feature>
<dbReference type="InterPro" id="IPR004358">
    <property type="entry name" value="Sig_transdc_His_kin-like_C"/>
</dbReference>
<dbReference type="Proteomes" id="UP000663918">
    <property type="component" value="Chromosome"/>
</dbReference>
<dbReference type="InterPro" id="IPR036890">
    <property type="entry name" value="HATPase_C_sf"/>
</dbReference>
<evidence type="ECO:0000256" key="4">
    <source>
        <dbReference type="ARBA" id="ARBA00022475"/>
    </source>
</evidence>
<keyword evidence="5 10" id="KW-0597">Phosphoprotein</keyword>
<dbReference type="CDD" id="cd00082">
    <property type="entry name" value="HisKA"/>
    <property type="match status" value="1"/>
</dbReference>
<evidence type="ECO:0000256" key="11">
    <source>
        <dbReference type="SAM" id="Phobius"/>
    </source>
</evidence>
<comment type="catalytic activity">
    <reaction evidence="1">
        <text>ATP + protein L-histidine = ADP + protein N-phospho-L-histidine.</text>
        <dbReference type="EC" id="2.7.13.3"/>
    </reaction>
</comment>
<dbReference type="CDD" id="cd17546">
    <property type="entry name" value="REC_hyHK_CKI1_RcsC-like"/>
    <property type="match status" value="1"/>
</dbReference>
<dbReference type="KEGG" id="bgoe:IFJ75_17925"/>
<feature type="transmembrane region" description="Helical" evidence="11">
    <location>
        <begin position="39"/>
        <end position="57"/>
    </location>
</feature>
<dbReference type="GO" id="GO:0005886">
    <property type="term" value="C:plasma membrane"/>
    <property type="evidence" value="ECO:0007669"/>
    <property type="project" value="UniProtKB-SubCell"/>
</dbReference>
<dbReference type="SMART" id="SM00387">
    <property type="entry name" value="HATPase_c"/>
    <property type="match status" value="1"/>
</dbReference>
<evidence type="ECO:0000256" key="5">
    <source>
        <dbReference type="ARBA" id="ARBA00022553"/>
    </source>
</evidence>
<dbReference type="Gene3D" id="3.40.50.2300">
    <property type="match status" value="1"/>
</dbReference>
<evidence type="ECO:0000256" key="2">
    <source>
        <dbReference type="ARBA" id="ARBA00004651"/>
    </source>
</evidence>
<keyword evidence="4" id="KW-1003">Cell membrane</keyword>
<dbReference type="PANTHER" id="PTHR45339">
    <property type="entry name" value="HYBRID SIGNAL TRANSDUCTION HISTIDINE KINASE J"/>
    <property type="match status" value="1"/>
</dbReference>
<evidence type="ECO:0000256" key="7">
    <source>
        <dbReference type="ARBA" id="ARBA00022989"/>
    </source>
</evidence>
<sequence length="697" mass="74223">MFAACLLVGIWSARTFDAIVIWPANGVMLAAALQLHRRQAIRVLAACFVLNIIGNVVRGDPQPFLWLNAVLNLGEACLAALIARRVCGAALDLRRPKRLANFALMAVIPAVLMSAFAILSVVGPMRDYTLPIYIFTLHRFFDMETLGLLLVAPALLLIAKSHRFRSTAPASRLETGVVVALLMVITASCFFQDRTPSLFLIFPFLLLVSFRTAPTWVAVSIIGVAVIGGAATVTGHGPVLMTRLAAWPGLEDVPPLLRQLSVFYLFLLGVIITALPVSTVMSERRRLIQRLKRRTEIAQQARRRAEDADAAKSRFLALMSHEMRTPLNSVTGYAEVLARRPGLDAVAIDQLGHIQRSGDALLMLVEDVLEISRGDDALSLAPLCLSDVIGIAAAPSRIAAEDKGLSLTIDIRPDAGLMFVGDRRRLRQALHHLISNAVKFTERGTVSILADRIDGEVLIAVTDSGCGLDTAGADRLFEAFVQGDDSISRTHIGAGIGLSLVQRHAALMGGSVVVDSRPGDGATFTLRLPLALAEGAAAQAASPAPAPKAAPVDIAEDEDCPAAAPRILVVDDHPANREVARLMLAAVGCETAEACDGDEAIAMAATQDFDLILMDVRMPRVDGLAATRAIRAAGNAVPILAVTADAMPEDAARCLAAGMDDHLPKPISHHALYAAMERLLSGERAEPAAAEVEAEAA</sequence>
<evidence type="ECO:0000256" key="6">
    <source>
        <dbReference type="ARBA" id="ARBA00022692"/>
    </source>
</evidence>
<dbReference type="InterPro" id="IPR001789">
    <property type="entry name" value="Sig_transdc_resp-reg_receiver"/>
</dbReference>
<feature type="domain" description="Histidine kinase" evidence="12">
    <location>
        <begin position="318"/>
        <end position="532"/>
    </location>
</feature>
<reference evidence="14" key="1">
    <citation type="submission" date="2020-09" db="EMBL/GenBank/DDBJ databases">
        <title>Brevundimonas sp. LVF2 isolated from a puddle in Goettingen, Germany.</title>
        <authorList>
            <person name="Friedrich I."/>
            <person name="Klassen A."/>
            <person name="Hannes N."/>
            <person name="Schneider D."/>
            <person name="Hertel R."/>
            <person name="Daniel R."/>
        </authorList>
    </citation>
    <scope>NUCLEOTIDE SEQUENCE</scope>
    <source>
        <strain evidence="14">LVF2</strain>
    </source>
</reference>
<evidence type="ECO:0000256" key="8">
    <source>
        <dbReference type="ARBA" id="ARBA00023012"/>
    </source>
</evidence>
<organism evidence="14 15">
    <name type="scientific">Brevundimonas goettingensis</name>
    <dbReference type="NCBI Taxonomy" id="2774190"/>
    <lineage>
        <taxon>Bacteria</taxon>
        <taxon>Pseudomonadati</taxon>
        <taxon>Pseudomonadota</taxon>
        <taxon>Alphaproteobacteria</taxon>
        <taxon>Caulobacterales</taxon>
        <taxon>Caulobacteraceae</taxon>
        <taxon>Brevundimonas</taxon>
    </lineage>
</organism>
<dbReference type="PROSITE" id="PS50109">
    <property type="entry name" value="HIS_KIN"/>
    <property type="match status" value="1"/>
</dbReference>
<feature type="transmembrane region" description="Helical" evidence="11">
    <location>
        <begin position="102"/>
        <end position="122"/>
    </location>
</feature>
<dbReference type="InterPro" id="IPR003594">
    <property type="entry name" value="HATPase_dom"/>
</dbReference>
<dbReference type="PROSITE" id="PS50110">
    <property type="entry name" value="RESPONSE_REGULATORY"/>
    <property type="match status" value="1"/>
</dbReference>
<keyword evidence="15" id="KW-1185">Reference proteome</keyword>
<evidence type="ECO:0000256" key="10">
    <source>
        <dbReference type="PROSITE-ProRule" id="PRU00169"/>
    </source>
</evidence>
<dbReference type="EMBL" id="CP062222">
    <property type="protein sequence ID" value="QTC93410.1"/>
    <property type="molecule type" value="Genomic_DNA"/>
</dbReference>
<dbReference type="Pfam" id="PF00512">
    <property type="entry name" value="HisKA"/>
    <property type="match status" value="1"/>
</dbReference>
<keyword evidence="6 11" id="KW-0812">Transmembrane</keyword>
<dbReference type="SMART" id="SM00388">
    <property type="entry name" value="HisKA"/>
    <property type="match status" value="1"/>
</dbReference>
<keyword evidence="7 11" id="KW-1133">Transmembrane helix</keyword>
<dbReference type="Pfam" id="PF05231">
    <property type="entry name" value="MASE1"/>
    <property type="match status" value="1"/>
</dbReference>
<evidence type="ECO:0000256" key="1">
    <source>
        <dbReference type="ARBA" id="ARBA00000085"/>
    </source>
</evidence>
<dbReference type="SUPFAM" id="SSF55874">
    <property type="entry name" value="ATPase domain of HSP90 chaperone/DNA topoisomerase II/histidine kinase"/>
    <property type="match status" value="1"/>
</dbReference>
<dbReference type="Pfam" id="PF00072">
    <property type="entry name" value="Response_reg"/>
    <property type="match status" value="1"/>
</dbReference>
<dbReference type="InterPro" id="IPR011006">
    <property type="entry name" value="CheY-like_superfamily"/>
</dbReference>
<dbReference type="SUPFAM" id="SSF47384">
    <property type="entry name" value="Homodimeric domain of signal transducing histidine kinase"/>
    <property type="match status" value="1"/>
</dbReference>
<evidence type="ECO:0000259" key="13">
    <source>
        <dbReference type="PROSITE" id="PS50110"/>
    </source>
</evidence>
<dbReference type="InterPro" id="IPR036097">
    <property type="entry name" value="HisK_dim/P_sf"/>
</dbReference>
<dbReference type="InterPro" id="IPR005467">
    <property type="entry name" value="His_kinase_dom"/>
</dbReference>
<feature type="transmembrane region" description="Helical" evidence="11">
    <location>
        <begin position="173"/>
        <end position="191"/>
    </location>
</feature>
<feature type="domain" description="Response regulatory" evidence="13">
    <location>
        <begin position="566"/>
        <end position="680"/>
    </location>
</feature>
<name>A0A975C4P3_9CAUL</name>
<comment type="subcellular location">
    <subcellularLocation>
        <location evidence="2">Cell membrane</location>
        <topology evidence="2">Multi-pass membrane protein</topology>
    </subcellularLocation>
</comment>
<dbReference type="SUPFAM" id="SSF52172">
    <property type="entry name" value="CheY-like"/>
    <property type="match status" value="1"/>
</dbReference>
<dbReference type="PRINTS" id="PR00344">
    <property type="entry name" value="BCTRLSENSOR"/>
</dbReference>
<dbReference type="Pfam" id="PF02518">
    <property type="entry name" value="HATPase_c"/>
    <property type="match status" value="1"/>
</dbReference>
<dbReference type="InterPro" id="IPR007895">
    <property type="entry name" value="MASE1"/>
</dbReference>
<dbReference type="Gene3D" id="3.30.565.10">
    <property type="entry name" value="Histidine kinase-like ATPase, C-terminal domain"/>
    <property type="match status" value="1"/>
</dbReference>
<feature type="modified residue" description="4-aspartylphosphate" evidence="10">
    <location>
        <position position="615"/>
    </location>
</feature>
<gene>
    <name evidence="14" type="ORF">IFJ75_17925</name>
</gene>
<dbReference type="EC" id="2.7.13.3" evidence="3"/>
<dbReference type="SMART" id="SM00448">
    <property type="entry name" value="REC"/>
    <property type="match status" value="1"/>
</dbReference>
<dbReference type="InterPro" id="IPR003661">
    <property type="entry name" value="HisK_dim/P_dom"/>
</dbReference>
<feature type="transmembrane region" description="Helical" evidence="11">
    <location>
        <begin position="198"/>
        <end position="231"/>
    </location>
</feature>
<dbReference type="AlphaFoldDB" id="A0A975C4P3"/>
<dbReference type="GO" id="GO:0000155">
    <property type="term" value="F:phosphorelay sensor kinase activity"/>
    <property type="evidence" value="ECO:0007669"/>
    <property type="project" value="InterPro"/>
</dbReference>
<keyword evidence="8" id="KW-0902">Two-component regulatory system</keyword>
<feature type="transmembrane region" description="Helical" evidence="11">
    <location>
        <begin position="64"/>
        <end position="82"/>
    </location>
</feature>
<accession>A0A975C4P3</accession>
<proteinExistence type="predicted"/>
<evidence type="ECO:0000313" key="15">
    <source>
        <dbReference type="Proteomes" id="UP000663918"/>
    </source>
</evidence>
<protein>
    <recommendedName>
        <fullName evidence="3">histidine kinase</fullName>
        <ecNumber evidence="3">2.7.13.3</ecNumber>
    </recommendedName>
</protein>
<dbReference type="PANTHER" id="PTHR45339:SF1">
    <property type="entry name" value="HYBRID SIGNAL TRANSDUCTION HISTIDINE KINASE J"/>
    <property type="match status" value="1"/>
</dbReference>
<feature type="transmembrane region" description="Helical" evidence="11">
    <location>
        <begin position="262"/>
        <end position="282"/>
    </location>
</feature>
<evidence type="ECO:0000256" key="9">
    <source>
        <dbReference type="ARBA" id="ARBA00023136"/>
    </source>
</evidence>
<evidence type="ECO:0000259" key="12">
    <source>
        <dbReference type="PROSITE" id="PS50109"/>
    </source>
</evidence>
<keyword evidence="9 11" id="KW-0472">Membrane</keyword>
<evidence type="ECO:0000256" key="3">
    <source>
        <dbReference type="ARBA" id="ARBA00012438"/>
    </source>
</evidence>
<evidence type="ECO:0000313" key="14">
    <source>
        <dbReference type="EMBL" id="QTC93410.1"/>
    </source>
</evidence>